<proteinExistence type="predicted"/>
<evidence type="ECO:0000313" key="1">
    <source>
        <dbReference type="EMBL" id="GIJ68594.1"/>
    </source>
</evidence>
<dbReference type="Proteomes" id="UP000635606">
    <property type="component" value="Unassembled WGS sequence"/>
</dbReference>
<name>A0A8J3ZRI0_9ACTN</name>
<accession>A0A8J3ZRI0</accession>
<evidence type="ECO:0000313" key="2">
    <source>
        <dbReference type="Proteomes" id="UP000635606"/>
    </source>
</evidence>
<sequence>MYAIAGIVLSAILGVALGVGATVAIVSNNAPDKKVEATFNSKTVKERDVVPYGQR</sequence>
<organism evidence="1 2">
    <name type="scientific">Virgisporangium ochraceum</name>
    <dbReference type="NCBI Taxonomy" id="65505"/>
    <lineage>
        <taxon>Bacteria</taxon>
        <taxon>Bacillati</taxon>
        <taxon>Actinomycetota</taxon>
        <taxon>Actinomycetes</taxon>
        <taxon>Micromonosporales</taxon>
        <taxon>Micromonosporaceae</taxon>
        <taxon>Virgisporangium</taxon>
    </lineage>
</organism>
<keyword evidence="2" id="KW-1185">Reference proteome</keyword>
<dbReference type="AlphaFoldDB" id="A0A8J3ZRI0"/>
<reference evidence="1" key="1">
    <citation type="submission" date="2021-01" db="EMBL/GenBank/DDBJ databases">
        <title>Whole genome shotgun sequence of Virgisporangium ochraceum NBRC 16418.</title>
        <authorList>
            <person name="Komaki H."/>
            <person name="Tamura T."/>
        </authorList>
    </citation>
    <scope>NUCLEOTIDE SEQUENCE</scope>
    <source>
        <strain evidence="1">NBRC 16418</strain>
    </source>
</reference>
<comment type="caution">
    <text evidence="1">The sequence shown here is derived from an EMBL/GenBank/DDBJ whole genome shotgun (WGS) entry which is preliminary data.</text>
</comment>
<protein>
    <submittedName>
        <fullName evidence="1">Uncharacterized protein</fullName>
    </submittedName>
</protein>
<dbReference type="RefSeq" id="WP_203928531.1">
    <property type="nucleotide sequence ID" value="NZ_BOPH01000043.1"/>
</dbReference>
<gene>
    <name evidence="1" type="ORF">Voc01_035110</name>
</gene>
<dbReference type="EMBL" id="BOPH01000043">
    <property type="protein sequence ID" value="GIJ68594.1"/>
    <property type="molecule type" value="Genomic_DNA"/>
</dbReference>